<dbReference type="AlphaFoldDB" id="A0A813EM96"/>
<organism evidence="2 3">
    <name type="scientific">Polarella glacialis</name>
    <name type="common">Dinoflagellate</name>
    <dbReference type="NCBI Taxonomy" id="89957"/>
    <lineage>
        <taxon>Eukaryota</taxon>
        <taxon>Sar</taxon>
        <taxon>Alveolata</taxon>
        <taxon>Dinophyceae</taxon>
        <taxon>Suessiales</taxon>
        <taxon>Suessiaceae</taxon>
        <taxon>Polarella</taxon>
    </lineage>
</organism>
<dbReference type="EMBL" id="CAJNNV010014059">
    <property type="protein sequence ID" value="CAE8602260.1"/>
    <property type="molecule type" value="Genomic_DNA"/>
</dbReference>
<sequence length="231" mass="24323">GVGREKASAGVGSAPAGFGTPAAAAGVGSAPAGVGAPAAGVGTPAPETPVASSFKRFRELDEDVLRDACKRRDLPATGLIETVQSRLAVAEAKCFAKERRLRCLRQPSPKTSAACSSRVLTRSSAAAALARPPPQPGNVVAQPQVPVSSTATVPQDASMPQLRTFIKKHDLDIRTTGRGRTKQAVHEDILKAQWCSARQEALQTRRRESAVRRASKSCASLLKTILQIEKR</sequence>
<dbReference type="Proteomes" id="UP000654075">
    <property type="component" value="Unassembled WGS sequence"/>
</dbReference>
<keyword evidence="3" id="KW-1185">Reference proteome</keyword>
<name>A0A813EM96_POLGL</name>
<feature type="region of interest" description="Disordered" evidence="1">
    <location>
        <begin position="1"/>
        <end position="49"/>
    </location>
</feature>
<reference evidence="2" key="1">
    <citation type="submission" date="2021-02" db="EMBL/GenBank/DDBJ databases">
        <authorList>
            <person name="Dougan E. K."/>
            <person name="Rhodes N."/>
            <person name="Thang M."/>
            <person name="Chan C."/>
        </authorList>
    </citation>
    <scope>NUCLEOTIDE SEQUENCE</scope>
</reference>
<proteinExistence type="predicted"/>
<evidence type="ECO:0000313" key="3">
    <source>
        <dbReference type="Proteomes" id="UP000654075"/>
    </source>
</evidence>
<evidence type="ECO:0000313" key="2">
    <source>
        <dbReference type="EMBL" id="CAE8602260.1"/>
    </source>
</evidence>
<evidence type="ECO:0000256" key="1">
    <source>
        <dbReference type="SAM" id="MobiDB-lite"/>
    </source>
</evidence>
<feature type="non-terminal residue" evidence="2">
    <location>
        <position position="231"/>
    </location>
</feature>
<feature type="compositionally biased region" description="Low complexity" evidence="1">
    <location>
        <begin position="12"/>
        <end position="49"/>
    </location>
</feature>
<protein>
    <submittedName>
        <fullName evidence="2">Uncharacterized protein</fullName>
    </submittedName>
</protein>
<comment type="caution">
    <text evidence="2">The sequence shown here is derived from an EMBL/GenBank/DDBJ whole genome shotgun (WGS) entry which is preliminary data.</text>
</comment>
<accession>A0A813EM96</accession>
<gene>
    <name evidence="2" type="ORF">PGLA1383_LOCUS20512</name>
</gene>